<dbReference type="EMBL" id="MT144341">
    <property type="protein sequence ID" value="QJA52455.1"/>
    <property type="molecule type" value="Genomic_DNA"/>
</dbReference>
<proteinExistence type="predicted"/>
<dbReference type="AlphaFoldDB" id="A0A6H1ZYW3"/>
<evidence type="ECO:0000313" key="2">
    <source>
        <dbReference type="EMBL" id="QJI01927.1"/>
    </source>
</evidence>
<organism evidence="1">
    <name type="scientific">viral metagenome</name>
    <dbReference type="NCBI Taxonomy" id="1070528"/>
    <lineage>
        <taxon>unclassified sequences</taxon>
        <taxon>metagenomes</taxon>
        <taxon>organismal metagenomes</taxon>
    </lineage>
</organism>
<name>A0A6H1ZYW3_9ZZZZ</name>
<gene>
    <name evidence="3" type="ORF">MM415A00110_0081</name>
    <name evidence="1" type="ORF">TM448A02732_0008</name>
    <name evidence="2" type="ORF">TM448B02837_0003</name>
</gene>
<dbReference type="EMBL" id="MT145189">
    <property type="protein sequence ID" value="QJI04760.1"/>
    <property type="molecule type" value="Genomic_DNA"/>
</dbReference>
<evidence type="ECO:0000313" key="1">
    <source>
        <dbReference type="EMBL" id="QJA52455.1"/>
    </source>
</evidence>
<accession>A0A6H1ZYW3</accession>
<protein>
    <submittedName>
        <fullName evidence="1">Uncharacterized protein</fullName>
    </submittedName>
</protein>
<reference evidence="1" key="1">
    <citation type="submission" date="2020-03" db="EMBL/GenBank/DDBJ databases">
        <title>The deep terrestrial virosphere.</title>
        <authorList>
            <person name="Holmfeldt K."/>
            <person name="Nilsson E."/>
            <person name="Simone D."/>
            <person name="Lopez-Fernandez M."/>
            <person name="Wu X."/>
            <person name="de Brujin I."/>
            <person name="Lundin D."/>
            <person name="Andersson A."/>
            <person name="Bertilsson S."/>
            <person name="Dopson M."/>
        </authorList>
    </citation>
    <scope>NUCLEOTIDE SEQUENCE</scope>
    <source>
        <strain evidence="3">MM415A00110</strain>
        <strain evidence="1">TM448A02732</strain>
        <strain evidence="2">TM448B02837</strain>
    </source>
</reference>
<sequence length="54" mass="6570">MSLIDEDRDRLRGIYEGNWYVGKPLFTKYIKLTDLPRWKPKKIIGLRPFEEDEE</sequence>
<dbReference type="EMBL" id="MT144962">
    <property type="protein sequence ID" value="QJI01927.1"/>
    <property type="molecule type" value="Genomic_DNA"/>
</dbReference>
<evidence type="ECO:0000313" key="3">
    <source>
        <dbReference type="EMBL" id="QJI04760.1"/>
    </source>
</evidence>